<keyword evidence="3" id="KW-1185">Reference proteome</keyword>
<gene>
    <name evidence="2" type="ORF">ACFOUW_16265</name>
</gene>
<keyword evidence="1" id="KW-0472">Membrane</keyword>
<dbReference type="RefSeq" id="WP_205118692.1">
    <property type="nucleotide sequence ID" value="NZ_JAFBCM010000001.1"/>
</dbReference>
<dbReference type="EMBL" id="JBHRZH010000015">
    <property type="protein sequence ID" value="MFC3762397.1"/>
    <property type="molecule type" value="Genomic_DNA"/>
</dbReference>
<name>A0ABV7YBV3_9ACTN</name>
<evidence type="ECO:0000313" key="3">
    <source>
        <dbReference type="Proteomes" id="UP001595699"/>
    </source>
</evidence>
<feature type="transmembrane region" description="Helical" evidence="1">
    <location>
        <begin position="12"/>
        <end position="35"/>
    </location>
</feature>
<feature type="transmembrane region" description="Helical" evidence="1">
    <location>
        <begin position="88"/>
        <end position="112"/>
    </location>
</feature>
<keyword evidence="1" id="KW-1133">Transmembrane helix</keyword>
<organism evidence="2 3">
    <name type="scientific">Tenggerimyces flavus</name>
    <dbReference type="NCBI Taxonomy" id="1708749"/>
    <lineage>
        <taxon>Bacteria</taxon>
        <taxon>Bacillati</taxon>
        <taxon>Actinomycetota</taxon>
        <taxon>Actinomycetes</taxon>
        <taxon>Propionibacteriales</taxon>
        <taxon>Nocardioidaceae</taxon>
        <taxon>Tenggerimyces</taxon>
    </lineage>
</organism>
<dbReference type="Proteomes" id="UP001595699">
    <property type="component" value="Unassembled WGS sequence"/>
</dbReference>
<accession>A0ABV7YBV3</accession>
<reference evidence="3" key="1">
    <citation type="journal article" date="2019" name="Int. J. Syst. Evol. Microbiol.">
        <title>The Global Catalogue of Microorganisms (GCM) 10K type strain sequencing project: providing services to taxonomists for standard genome sequencing and annotation.</title>
        <authorList>
            <consortium name="The Broad Institute Genomics Platform"/>
            <consortium name="The Broad Institute Genome Sequencing Center for Infectious Disease"/>
            <person name="Wu L."/>
            <person name="Ma J."/>
        </authorList>
    </citation>
    <scope>NUCLEOTIDE SEQUENCE [LARGE SCALE GENOMIC DNA]</scope>
    <source>
        <strain evidence="3">CGMCC 4.7241</strain>
    </source>
</reference>
<proteinExistence type="predicted"/>
<comment type="caution">
    <text evidence="2">The sequence shown here is derived from an EMBL/GenBank/DDBJ whole genome shotgun (WGS) entry which is preliminary data.</text>
</comment>
<sequence length="185" mass="19768">MPFPPPEPYSTVFHLLLLASVLAMVPLWCAIHLAAAPSQRIYTLASLIFLAILVALVSVNRFVALTLVRQSPDLGRTEGLDWFLPYGWPSLMFAFESLGFGIFFSLACLLLIPVFRTGGLERTIAGTFAVIGVLSPGAAVGLALNSTDLMGLVAPVAWGIGPILAAVLVVRWLRFKQAAPVPVPA</sequence>
<feature type="transmembrane region" description="Helical" evidence="1">
    <location>
        <begin position="124"/>
        <end position="144"/>
    </location>
</feature>
<evidence type="ECO:0000256" key="1">
    <source>
        <dbReference type="SAM" id="Phobius"/>
    </source>
</evidence>
<feature type="transmembrane region" description="Helical" evidence="1">
    <location>
        <begin position="150"/>
        <end position="170"/>
    </location>
</feature>
<evidence type="ECO:0000313" key="2">
    <source>
        <dbReference type="EMBL" id="MFC3762397.1"/>
    </source>
</evidence>
<keyword evidence="1" id="KW-0812">Transmembrane</keyword>
<protein>
    <submittedName>
        <fullName evidence="2">Uncharacterized protein</fullName>
    </submittedName>
</protein>
<feature type="transmembrane region" description="Helical" evidence="1">
    <location>
        <begin position="47"/>
        <end position="68"/>
    </location>
</feature>